<name>A0A7R8WVX9_9CRUS</name>
<reference evidence="1" key="1">
    <citation type="submission" date="2020-11" db="EMBL/GenBank/DDBJ databases">
        <authorList>
            <person name="Tran Van P."/>
        </authorList>
    </citation>
    <scope>NUCLEOTIDE SEQUENCE</scope>
</reference>
<proteinExistence type="predicted"/>
<dbReference type="EMBL" id="OB675482">
    <property type="protein sequence ID" value="CAD7235922.1"/>
    <property type="molecule type" value="Genomic_DNA"/>
</dbReference>
<sequence length="18" mass="2176">MKVLSRPFHRDSQQVFLS</sequence>
<organism evidence="1">
    <name type="scientific">Cyprideis torosa</name>
    <dbReference type="NCBI Taxonomy" id="163714"/>
    <lineage>
        <taxon>Eukaryota</taxon>
        <taxon>Metazoa</taxon>
        <taxon>Ecdysozoa</taxon>
        <taxon>Arthropoda</taxon>
        <taxon>Crustacea</taxon>
        <taxon>Oligostraca</taxon>
        <taxon>Ostracoda</taxon>
        <taxon>Podocopa</taxon>
        <taxon>Podocopida</taxon>
        <taxon>Cytherocopina</taxon>
        <taxon>Cytheroidea</taxon>
        <taxon>Cytherideidae</taxon>
        <taxon>Cyprideis</taxon>
    </lineage>
</organism>
<gene>
    <name evidence="1" type="ORF">CTOB1V02_LOCUS13737</name>
</gene>
<accession>A0A7R8WVX9</accession>
<dbReference type="AlphaFoldDB" id="A0A7R8WVX9"/>
<evidence type="ECO:0000313" key="1">
    <source>
        <dbReference type="EMBL" id="CAD7235922.1"/>
    </source>
</evidence>
<protein>
    <submittedName>
        <fullName evidence="1">Uncharacterized protein</fullName>
    </submittedName>
</protein>